<organism evidence="1 2">
    <name type="scientific">Desulfosporosinus acidiphilus (strain DSM 22704 / JCM 16185 / SJ4)</name>
    <dbReference type="NCBI Taxonomy" id="646529"/>
    <lineage>
        <taxon>Bacteria</taxon>
        <taxon>Bacillati</taxon>
        <taxon>Bacillota</taxon>
        <taxon>Clostridia</taxon>
        <taxon>Eubacteriales</taxon>
        <taxon>Desulfitobacteriaceae</taxon>
        <taxon>Desulfosporosinus</taxon>
    </lineage>
</organism>
<dbReference type="AlphaFoldDB" id="I4D4R8"/>
<gene>
    <name evidence="1" type="ordered locus">Desaci_1805</name>
</gene>
<proteinExistence type="predicted"/>
<sequence>MGAFIEGKSTLLLRVFFCTFYRPGTAECLKEVETINFSHEMLNVLVKG</sequence>
<name>I4D4R8_DESAJ</name>
<keyword evidence="2" id="KW-1185">Reference proteome</keyword>
<protein>
    <submittedName>
        <fullName evidence="1">Uncharacterized protein</fullName>
    </submittedName>
</protein>
<evidence type="ECO:0000313" key="1">
    <source>
        <dbReference type="EMBL" id="AFM40792.1"/>
    </source>
</evidence>
<evidence type="ECO:0000313" key="2">
    <source>
        <dbReference type="Proteomes" id="UP000002892"/>
    </source>
</evidence>
<dbReference type="EMBL" id="CP003639">
    <property type="protein sequence ID" value="AFM40792.1"/>
    <property type="molecule type" value="Genomic_DNA"/>
</dbReference>
<accession>I4D4R8</accession>
<reference evidence="1 2" key="1">
    <citation type="journal article" date="2012" name="J. Bacteriol.">
        <title>Complete genome sequences of Desulfosporosinus orientis DSM765T, Desulfosporosinus youngiae DSM17734T, Desulfosporosinus meridiei DSM13257T, and Desulfosporosinus acidiphilus DSM22704T.</title>
        <authorList>
            <person name="Pester M."/>
            <person name="Brambilla E."/>
            <person name="Alazard D."/>
            <person name="Rattei T."/>
            <person name="Weinmaier T."/>
            <person name="Han J."/>
            <person name="Lucas S."/>
            <person name="Lapidus A."/>
            <person name="Cheng J.F."/>
            <person name="Goodwin L."/>
            <person name="Pitluck S."/>
            <person name="Peters L."/>
            <person name="Ovchinnikova G."/>
            <person name="Teshima H."/>
            <person name="Detter J.C."/>
            <person name="Han C.S."/>
            <person name="Tapia R."/>
            <person name="Land M.L."/>
            <person name="Hauser L."/>
            <person name="Kyrpides N.C."/>
            <person name="Ivanova N.N."/>
            <person name="Pagani I."/>
            <person name="Huntmann M."/>
            <person name="Wei C.L."/>
            <person name="Davenport K.W."/>
            <person name="Daligault H."/>
            <person name="Chain P.S."/>
            <person name="Chen A."/>
            <person name="Mavromatis K."/>
            <person name="Markowitz V."/>
            <person name="Szeto E."/>
            <person name="Mikhailova N."/>
            <person name="Pati A."/>
            <person name="Wagner M."/>
            <person name="Woyke T."/>
            <person name="Ollivier B."/>
            <person name="Klenk H.P."/>
            <person name="Spring S."/>
            <person name="Loy A."/>
        </authorList>
    </citation>
    <scope>NUCLEOTIDE SEQUENCE [LARGE SCALE GENOMIC DNA]</scope>
    <source>
        <strain evidence="2">DSM 22704 / JCM 16185 / SJ4</strain>
    </source>
</reference>
<dbReference type="STRING" id="646529.Desaci_1805"/>
<dbReference type="KEGG" id="dai:Desaci_1805"/>
<dbReference type="Proteomes" id="UP000002892">
    <property type="component" value="Chromosome"/>
</dbReference>
<dbReference type="HOGENOM" id="CLU_3151994_0_0_9"/>